<dbReference type="InterPro" id="IPR047746">
    <property type="entry name" value="Dae2/Tae2-like"/>
</dbReference>
<feature type="compositionally biased region" description="Gly residues" evidence="1">
    <location>
        <begin position="91"/>
        <end position="115"/>
    </location>
</feature>
<dbReference type="Proteomes" id="UP000253529">
    <property type="component" value="Unassembled WGS sequence"/>
</dbReference>
<keyword evidence="2" id="KW-0472">Membrane</keyword>
<gene>
    <name evidence="3" type="ORF">DFR50_11253</name>
</gene>
<organism evidence="3 4">
    <name type="scientific">Roseiarcus fermentans</name>
    <dbReference type="NCBI Taxonomy" id="1473586"/>
    <lineage>
        <taxon>Bacteria</taxon>
        <taxon>Pseudomonadati</taxon>
        <taxon>Pseudomonadota</taxon>
        <taxon>Alphaproteobacteria</taxon>
        <taxon>Hyphomicrobiales</taxon>
        <taxon>Roseiarcaceae</taxon>
        <taxon>Roseiarcus</taxon>
    </lineage>
</organism>
<sequence length="246" mass="25282">MATPNRAPVLWRATVAAGRRKRRRSADWLWPIVAPVGLGLVATAGFAVLGGPSWADPQVVTPSGLPVQVHPTFPEPGLPAYSFPAGGGTLLGGSVGSGDPGGSGTVGGTSDGSGGQPLSTLASDYQQYVGSYYGVNQECVSLTRSFDPSLPPSSQWQQGELVQGATDIPVGTPIATFNFNGAYGPPDSPGGDYGVSHTGIYLGQDATGVQILDQYKNSGGASIHTIPWSAWGTNTAEGGSRYYTIR</sequence>
<reference evidence="3 4" key="1">
    <citation type="submission" date="2018-06" db="EMBL/GenBank/DDBJ databases">
        <title>Genomic Encyclopedia of Type Strains, Phase IV (KMG-IV): sequencing the most valuable type-strain genomes for metagenomic binning, comparative biology and taxonomic classification.</title>
        <authorList>
            <person name="Goeker M."/>
        </authorList>
    </citation>
    <scope>NUCLEOTIDE SEQUENCE [LARGE SCALE GENOMIC DNA]</scope>
    <source>
        <strain evidence="3 4">DSM 24875</strain>
    </source>
</reference>
<feature type="region of interest" description="Disordered" evidence="1">
    <location>
        <begin position="91"/>
        <end position="119"/>
    </location>
</feature>
<keyword evidence="4" id="KW-1185">Reference proteome</keyword>
<keyword evidence="2" id="KW-0812">Transmembrane</keyword>
<feature type="transmembrane region" description="Helical" evidence="2">
    <location>
        <begin position="28"/>
        <end position="49"/>
    </location>
</feature>
<protein>
    <submittedName>
        <fullName evidence="3">Uncharacterized protein</fullName>
    </submittedName>
</protein>
<dbReference type="OrthoDB" id="1551241at2"/>
<dbReference type="EMBL" id="QNRK01000012">
    <property type="protein sequence ID" value="RBP13084.1"/>
    <property type="molecule type" value="Genomic_DNA"/>
</dbReference>
<name>A0A366FEJ3_9HYPH</name>
<dbReference type="NCBIfam" id="NF033857">
    <property type="entry name" value="BPSL0067_fam"/>
    <property type="match status" value="1"/>
</dbReference>
<keyword evidence="2" id="KW-1133">Transmembrane helix</keyword>
<dbReference type="AlphaFoldDB" id="A0A366FEJ3"/>
<evidence type="ECO:0000313" key="4">
    <source>
        <dbReference type="Proteomes" id="UP000253529"/>
    </source>
</evidence>
<evidence type="ECO:0000256" key="2">
    <source>
        <dbReference type="SAM" id="Phobius"/>
    </source>
</evidence>
<accession>A0A366FEJ3</accession>
<evidence type="ECO:0000313" key="3">
    <source>
        <dbReference type="EMBL" id="RBP13084.1"/>
    </source>
</evidence>
<evidence type="ECO:0000256" key="1">
    <source>
        <dbReference type="SAM" id="MobiDB-lite"/>
    </source>
</evidence>
<proteinExistence type="predicted"/>
<dbReference type="RefSeq" id="WP_113889502.1">
    <property type="nucleotide sequence ID" value="NZ_QNRK01000012.1"/>
</dbReference>
<comment type="caution">
    <text evidence="3">The sequence shown here is derived from an EMBL/GenBank/DDBJ whole genome shotgun (WGS) entry which is preliminary data.</text>
</comment>